<feature type="transmembrane region" description="Helical" evidence="9">
    <location>
        <begin position="448"/>
        <end position="470"/>
    </location>
</feature>
<proteinExistence type="predicted"/>
<evidence type="ECO:0000256" key="4">
    <source>
        <dbReference type="ARBA" id="ARBA00022741"/>
    </source>
</evidence>
<evidence type="ECO:0000256" key="6">
    <source>
        <dbReference type="ARBA" id="ARBA00022989"/>
    </source>
</evidence>
<dbReference type="PANTHER" id="PTHR24223:SF399">
    <property type="entry name" value="ABC TRANSPORTER ATNG"/>
    <property type="match status" value="1"/>
</dbReference>
<dbReference type="FunFam" id="3.40.50.300:FF:000630">
    <property type="entry name" value="ATP-binding cassette (ABC) transporter, putative"/>
    <property type="match status" value="1"/>
</dbReference>
<organism evidence="12 13">
    <name type="scientific">Tilletia horrida</name>
    <dbReference type="NCBI Taxonomy" id="155126"/>
    <lineage>
        <taxon>Eukaryota</taxon>
        <taxon>Fungi</taxon>
        <taxon>Dikarya</taxon>
        <taxon>Basidiomycota</taxon>
        <taxon>Ustilaginomycotina</taxon>
        <taxon>Exobasidiomycetes</taxon>
        <taxon>Tilletiales</taxon>
        <taxon>Tilletiaceae</taxon>
        <taxon>Tilletia</taxon>
    </lineage>
</organism>
<feature type="region of interest" description="Disordered" evidence="8">
    <location>
        <begin position="723"/>
        <end position="751"/>
    </location>
</feature>
<comment type="subcellular location">
    <subcellularLocation>
        <location evidence="1">Membrane</location>
        <topology evidence="1">Multi-pass membrane protein</topology>
    </subcellularLocation>
</comment>
<evidence type="ECO:0000256" key="8">
    <source>
        <dbReference type="SAM" id="MobiDB-lite"/>
    </source>
</evidence>
<dbReference type="EMBL" id="JAPDMZ010000066">
    <property type="protein sequence ID" value="KAK0552228.1"/>
    <property type="molecule type" value="Genomic_DNA"/>
</dbReference>
<feature type="transmembrane region" description="Helical" evidence="9">
    <location>
        <begin position="39"/>
        <end position="67"/>
    </location>
</feature>
<dbReference type="GO" id="GO:0005524">
    <property type="term" value="F:ATP binding"/>
    <property type="evidence" value="ECO:0007669"/>
    <property type="project" value="UniProtKB-KW"/>
</dbReference>
<dbReference type="CDD" id="cd03244">
    <property type="entry name" value="ABCC_MRP_domain2"/>
    <property type="match status" value="1"/>
</dbReference>
<keyword evidence="7 9" id="KW-0472">Membrane</keyword>
<evidence type="ECO:0000256" key="2">
    <source>
        <dbReference type="ARBA" id="ARBA00022448"/>
    </source>
</evidence>
<feature type="region of interest" description="Disordered" evidence="8">
    <location>
        <begin position="391"/>
        <end position="430"/>
    </location>
</feature>
<keyword evidence="6 9" id="KW-1133">Transmembrane helix</keyword>
<evidence type="ECO:0008006" key="14">
    <source>
        <dbReference type="Google" id="ProtNLM"/>
    </source>
</evidence>
<evidence type="ECO:0000256" key="9">
    <source>
        <dbReference type="SAM" id="Phobius"/>
    </source>
</evidence>
<feature type="domain" description="ABC transporter" evidence="10">
    <location>
        <begin position="154"/>
        <end position="385"/>
    </location>
</feature>
<dbReference type="InterPro" id="IPR017871">
    <property type="entry name" value="ABC_transporter-like_CS"/>
</dbReference>
<feature type="compositionally biased region" description="Basic and acidic residues" evidence="8">
    <location>
        <begin position="415"/>
        <end position="430"/>
    </location>
</feature>
<dbReference type="PROSITE" id="PS50929">
    <property type="entry name" value="ABC_TM1F"/>
    <property type="match status" value="2"/>
</dbReference>
<comment type="caution">
    <text evidence="12">The sequence shown here is derived from an EMBL/GenBank/DDBJ whole genome shotgun (WGS) entry which is preliminary data.</text>
</comment>
<dbReference type="InterPro" id="IPR044726">
    <property type="entry name" value="ABCC_6TM_D2"/>
</dbReference>
<dbReference type="Gene3D" id="1.20.1560.10">
    <property type="entry name" value="ABC transporter type 1, transmembrane domain"/>
    <property type="match status" value="3"/>
</dbReference>
<dbReference type="Proteomes" id="UP001176517">
    <property type="component" value="Unassembled WGS sequence"/>
</dbReference>
<feature type="domain" description="ABC transmembrane type-1" evidence="11">
    <location>
        <begin position="457"/>
        <end position="670"/>
    </location>
</feature>
<feature type="domain" description="ABC transmembrane type-1" evidence="11">
    <location>
        <begin position="1"/>
        <end position="106"/>
    </location>
</feature>
<feature type="transmembrane region" description="Helical" evidence="9">
    <location>
        <begin position="649"/>
        <end position="672"/>
    </location>
</feature>
<evidence type="ECO:0000259" key="11">
    <source>
        <dbReference type="PROSITE" id="PS50929"/>
    </source>
</evidence>
<dbReference type="GO" id="GO:0016020">
    <property type="term" value="C:membrane"/>
    <property type="evidence" value="ECO:0007669"/>
    <property type="project" value="UniProtKB-SubCell"/>
</dbReference>
<dbReference type="InterPro" id="IPR011527">
    <property type="entry name" value="ABC1_TM_dom"/>
</dbReference>
<feature type="transmembrane region" description="Helical" evidence="9">
    <location>
        <begin position="556"/>
        <end position="580"/>
    </location>
</feature>
<gene>
    <name evidence="12" type="ORF">OC846_002979</name>
</gene>
<dbReference type="PROSITE" id="PS50893">
    <property type="entry name" value="ABC_TRANSPORTER_2"/>
    <property type="match status" value="2"/>
</dbReference>
<dbReference type="AlphaFoldDB" id="A0AAN6JRP0"/>
<dbReference type="PROSITE" id="PS00211">
    <property type="entry name" value="ABC_TRANSPORTER_1"/>
    <property type="match status" value="1"/>
</dbReference>
<evidence type="ECO:0000256" key="3">
    <source>
        <dbReference type="ARBA" id="ARBA00022692"/>
    </source>
</evidence>
<dbReference type="Pfam" id="PF00005">
    <property type="entry name" value="ABC_tran"/>
    <property type="match status" value="2"/>
</dbReference>
<dbReference type="Pfam" id="PF00664">
    <property type="entry name" value="ABC_membrane"/>
    <property type="match status" value="2"/>
</dbReference>
<dbReference type="SUPFAM" id="SSF52540">
    <property type="entry name" value="P-loop containing nucleoside triphosphate hydrolases"/>
    <property type="match status" value="2"/>
</dbReference>
<name>A0AAN6JRP0_9BASI</name>
<dbReference type="PANTHER" id="PTHR24223">
    <property type="entry name" value="ATP-BINDING CASSETTE SUB-FAMILY C"/>
    <property type="match status" value="1"/>
</dbReference>
<evidence type="ECO:0000259" key="10">
    <source>
        <dbReference type="PROSITE" id="PS50893"/>
    </source>
</evidence>
<keyword evidence="13" id="KW-1185">Reference proteome</keyword>
<dbReference type="InterPro" id="IPR036640">
    <property type="entry name" value="ABC1_TM_sf"/>
</dbReference>
<evidence type="ECO:0000256" key="1">
    <source>
        <dbReference type="ARBA" id="ARBA00004141"/>
    </source>
</evidence>
<sequence>MINGMKAVKMSGFEDFFERKLVELRGYEMDRCRKYSMTMFKLVVTTNLGHGLLGPLTFATLAIVVYLRPDYPFPFNSNTVFTALSALNVVQIPVMMIGQRFGAMIAAYASFRRIEDFLLSPEREIPSLPLADSAGKILNKEKGGTDELPESIGAKCEAATLAWNLDGNAVLHNVSVDFRSERLTMVIGPLSSGKSTLLAAVLGEPCITSGSIQTPAYKSPAATIAYSSQDCWMQETLSIRANIVFHSDQPFDQEWYDCVLDACCLRRDLDTFALGDRRLAKSLSGGQRQRVSLARAVYARHADVVVLDDPFCALDAETEALIWGNLFSESTGLLRSKTVILASNALHRMKDVDWVVRLGEGTVLQQGPPSSVKLSEDDILALETARQATAKALTKKEDEQDAESDTDIGGMATDNKADHDGNPQEGEAHEKVEEGGIKMKYYHFWLRCAGRGVFASMLLAFVLATAANTGMQAYLQQWTNRSTEDQRRHFGGLLGGLLAVAVVYVLSEAADLYLCISIIPPRAGRKIHSRLLDGVLRAPLSFFDSRSNGQQRMDDAALMVASAPYLLIVLAAVSVLMWLLRTYYLPNSRQLRRLDMSTKSPLYTLFGDTTAGLAVIRAFGRQEVLFQSCISYTERTQRSWYALNACRRWLLVWSNTCAMVTNTALVIILVGLRSSKVASLAGVALSQSVNLSFMLTTVIISWCEAEIAGVVFERLYEFSTTRSERSTPSKSAQPVEISSPGPKEKSDQASGSVEFRDVILSYTPGEGNPVLNNLSFKIEPGQHVGICGRTGSGKSTILQSLLRMVERQVGEILLGGRSIELFELHELRRSIAVVGQDPLIVNGATVRENLQLEGELGEDRIWQVLRDVRLAEFVKSLSDGLDTVLDNKTARFSQGRRQLLAIARVLLNPKSVVVLDEVTSAIDEETDDIVQALLRTEFRSSTVISIAHRTASVVAYDRVMVLGDGQILEFDEPGLLLRQPDSVFRSLAKHQGVI</sequence>
<feature type="transmembrane region" description="Helical" evidence="9">
    <location>
        <begin position="490"/>
        <end position="516"/>
    </location>
</feature>
<dbReference type="SMART" id="SM00382">
    <property type="entry name" value="AAA"/>
    <property type="match status" value="2"/>
</dbReference>
<keyword evidence="5" id="KW-0067">ATP-binding</keyword>
<evidence type="ECO:0000313" key="12">
    <source>
        <dbReference type="EMBL" id="KAK0552228.1"/>
    </source>
</evidence>
<dbReference type="InterPro" id="IPR050173">
    <property type="entry name" value="ABC_transporter_C-like"/>
</dbReference>
<accession>A0AAN6JRP0</accession>
<keyword evidence="4" id="KW-0547">Nucleotide-binding</keyword>
<dbReference type="InterPro" id="IPR027417">
    <property type="entry name" value="P-loop_NTPase"/>
</dbReference>
<reference evidence="12" key="1">
    <citation type="journal article" date="2023" name="PhytoFront">
        <title>Draft Genome Resources of Seven Strains of Tilletia horrida, Causal Agent of Kernel Smut of Rice.</title>
        <authorList>
            <person name="Khanal S."/>
            <person name="Antony Babu S."/>
            <person name="Zhou X.G."/>
        </authorList>
    </citation>
    <scope>NUCLEOTIDE SEQUENCE</scope>
    <source>
        <strain evidence="12">TX6</strain>
    </source>
</reference>
<dbReference type="CDD" id="cd18580">
    <property type="entry name" value="ABC_6TM_ABCC_D2"/>
    <property type="match status" value="1"/>
</dbReference>
<dbReference type="Gene3D" id="3.40.50.300">
    <property type="entry name" value="P-loop containing nucleotide triphosphate hydrolases"/>
    <property type="match status" value="2"/>
</dbReference>
<dbReference type="SUPFAM" id="SSF90123">
    <property type="entry name" value="ABC transporter transmembrane region"/>
    <property type="match status" value="2"/>
</dbReference>
<keyword evidence="3 9" id="KW-0812">Transmembrane</keyword>
<dbReference type="InterPro" id="IPR003439">
    <property type="entry name" value="ABC_transporter-like_ATP-bd"/>
</dbReference>
<keyword evidence="2" id="KW-0813">Transport</keyword>
<feature type="domain" description="ABC transporter" evidence="10">
    <location>
        <begin position="753"/>
        <end position="989"/>
    </location>
</feature>
<evidence type="ECO:0000256" key="7">
    <source>
        <dbReference type="ARBA" id="ARBA00023136"/>
    </source>
</evidence>
<evidence type="ECO:0000256" key="5">
    <source>
        <dbReference type="ARBA" id="ARBA00022840"/>
    </source>
</evidence>
<dbReference type="GO" id="GO:0140359">
    <property type="term" value="F:ABC-type transporter activity"/>
    <property type="evidence" value="ECO:0007669"/>
    <property type="project" value="InterPro"/>
</dbReference>
<dbReference type="InterPro" id="IPR003593">
    <property type="entry name" value="AAA+_ATPase"/>
</dbReference>
<dbReference type="GO" id="GO:0016887">
    <property type="term" value="F:ATP hydrolysis activity"/>
    <property type="evidence" value="ECO:0007669"/>
    <property type="project" value="InterPro"/>
</dbReference>
<evidence type="ECO:0000313" key="13">
    <source>
        <dbReference type="Proteomes" id="UP001176517"/>
    </source>
</evidence>
<protein>
    <recommendedName>
        <fullName evidence="14">ABC transporter domain-containing protein</fullName>
    </recommendedName>
</protein>